<keyword evidence="8" id="KW-1185">Reference proteome</keyword>
<dbReference type="RefSeq" id="WP_168009433.1">
    <property type="nucleotide sequence ID" value="NZ_JAATHJ010000042.1"/>
</dbReference>
<dbReference type="InterPro" id="IPR012925">
    <property type="entry name" value="TipAS_dom"/>
</dbReference>
<dbReference type="Pfam" id="PF13411">
    <property type="entry name" value="MerR_1"/>
    <property type="match status" value="1"/>
</dbReference>
<evidence type="ECO:0000313" key="7">
    <source>
        <dbReference type="EMBL" id="NJP39218.1"/>
    </source>
</evidence>
<dbReference type="PANTHER" id="PTHR30204">
    <property type="entry name" value="REDOX-CYCLING DRUG-SENSING TRANSCRIPTIONAL ACTIVATOR SOXR"/>
    <property type="match status" value="1"/>
</dbReference>
<evidence type="ECO:0000313" key="8">
    <source>
        <dbReference type="Proteomes" id="UP000752012"/>
    </source>
</evidence>
<protein>
    <submittedName>
        <fullName evidence="7">MerR family transcriptional regulator</fullName>
    </submittedName>
</protein>
<organism evidence="7 8">
    <name type="scientific">Alkalicoccus luteus</name>
    <dbReference type="NCBI Taxonomy" id="1237094"/>
    <lineage>
        <taxon>Bacteria</taxon>
        <taxon>Bacillati</taxon>
        <taxon>Bacillota</taxon>
        <taxon>Bacilli</taxon>
        <taxon>Bacillales</taxon>
        <taxon>Bacillaceae</taxon>
        <taxon>Alkalicoccus</taxon>
    </lineage>
</organism>
<dbReference type="GO" id="GO:0003677">
    <property type="term" value="F:DNA binding"/>
    <property type="evidence" value="ECO:0007669"/>
    <property type="project" value="UniProtKB-KW"/>
</dbReference>
<comment type="caution">
    <text evidence="7">The sequence shown here is derived from an EMBL/GenBank/DDBJ whole genome shotgun (WGS) entry which is preliminary data.</text>
</comment>
<dbReference type="SUPFAM" id="SSF46955">
    <property type="entry name" value="Putative DNA-binding domain"/>
    <property type="match status" value="1"/>
</dbReference>
<evidence type="ECO:0000256" key="2">
    <source>
        <dbReference type="ARBA" id="ARBA00023125"/>
    </source>
</evidence>
<keyword evidence="1" id="KW-0805">Transcription regulation</keyword>
<gene>
    <name evidence="7" type="ORF">HCN83_16735</name>
</gene>
<evidence type="ECO:0000256" key="4">
    <source>
        <dbReference type="ARBA" id="ARBA00023163"/>
    </source>
</evidence>
<dbReference type="PANTHER" id="PTHR30204:SF90">
    <property type="entry name" value="HTH-TYPE TRANSCRIPTIONAL ACTIVATOR MTA"/>
    <property type="match status" value="1"/>
</dbReference>
<dbReference type="Pfam" id="PF07739">
    <property type="entry name" value="TipAS"/>
    <property type="match status" value="1"/>
</dbReference>
<dbReference type="AlphaFoldDB" id="A0A969TUZ6"/>
<dbReference type="Gene3D" id="1.10.1660.10">
    <property type="match status" value="1"/>
</dbReference>
<feature type="coiled-coil region" evidence="5">
    <location>
        <begin position="76"/>
        <end position="121"/>
    </location>
</feature>
<dbReference type="SUPFAM" id="SSF89082">
    <property type="entry name" value="Antibiotic binding domain of TipA-like multidrug resistance regulators"/>
    <property type="match status" value="1"/>
</dbReference>
<dbReference type="InterPro" id="IPR036244">
    <property type="entry name" value="TipA-like_antibiotic-bd"/>
</dbReference>
<dbReference type="InterPro" id="IPR009061">
    <property type="entry name" value="DNA-bd_dom_put_sf"/>
</dbReference>
<dbReference type="SMART" id="SM00422">
    <property type="entry name" value="HTH_MERR"/>
    <property type="match status" value="1"/>
</dbReference>
<evidence type="ECO:0000256" key="5">
    <source>
        <dbReference type="SAM" id="Coils"/>
    </source>
</evidence>
<dbReference type="EMBL" id="JAATHJ010000042">
    <property type="protein sequence ID" value="NJP39218.1"/>
    <property type="molecule type" value="Genomic_DNA"/>
</dbReference>
<dbReference type="PROSITE" id="PS50937">
    <property type="entry name" value="HTH_MERR_2"/>
    <property type="match status" value="1"/>
</dbReference>
<reference evidence="7 8" key="1">
    <citation type="submission" date="2020-03" db="EMBL/GenBank/DDBJ databases">
        <title>Assessment of the enzymatic potential of alkaline-tolerant lipase obtained from Bacillus luteus H11 (technogenic soil) for the bioremediation of saline soils contaminated with petroleum substances.</title>
        <authorList>
            <person name="Kalwasinska A."/>
        </authorList>
    </citation>
    <scope>NUCLEOTIDE SEQUENCE [LARGE SCALE GENOMIC DNA]</scope>
    <source>
        <strain evidence="7 8">H11</strain>
    </source>
</reference>
<dbReference type="Proteomes" id="UP000752012">
    <property type="component" value="Unassembled WGS sequence"/>
</dbReference>
<dbReference type="PRINTS" id="PR00040">
    <property type="entry name" value="HTHMERR"/>
</dbReference>
<keyword evidence="2" id="KW-0238">DNA-binding</keyword>
<dbReference type="InterPro" id="IPR000551">
    <property type="entry name" value="MerR-type_HTH_dom"/>
</dbReference>
<dbReference type="Gene3D" id="1.10.490.50">
    <property type="entry name" value="Antibiotic binding domain of TipA-like multidrug resistance regulators"/>
    <property type="match status" value="1"/>
</dbReference>
<dbReference type="GO" id="GO:0003700">
    <property type="term" value="F:DNA-binding transcription factor activity"/>
    <property type="evidence" value="ECO:0007669"/>
    <property type="project" value="InterPro"/>
</dbReference>
<feature type="domain" description="HTH merR-type" evidence="6">
    <location>
        <begin position="1"/>
        <end position="70"/>
    </location>
</feature>
<evidence type="ECO:0000256" key="3">
    <source>
        <dbReference type="ARBA" id="ARBA00023159"/>
    </source>
</evidence>
<dbReference type="CDD" id="cd01106">
    <property type="entry name" value="HTH_TipAL-Mta"/>
    <property type="match status" value="1"/>
</dbReference>
<evidence type="ECO:0000256" key="1">
    <source>
        <dbReference type="ARBA" id="ARBA00023015"/>
    </source>
</evidence>
<keyword evidence="3" id="KW-0010">Activator</keyword>
<keyword evidence="4" id="KW-0804">Transcription</keyword>
<accession>A0A969TUZ6</accession>
<sequence>MSWTIQQLAELSGASPRALRFYEQKGLLTPKRGDNGYRQYEEPDLARLQRILFFRELDLSLAEIRRILDQTEALQRQVLTDHMKRLEDEKERLENILYTMRNELEGNAMRAEERFEGFKRRKMAENEAMYGDEVREKYGEAAVEQANEAWKQMSKADYEQMQQTEEELFAILARESASGNPDSEAGRQAAMLHRKWLTFSWETYSLEAHAGIVRMYTDDERFQAYYDACAEGAAVYLRDAVLAWINQQKNRTE</sequence>
<dbReference type="InterPro" id="IPR047057">
    <property type="entry name" value="MerR_fam"/>
</dbReference>
<name>A0A969TUZ6_9BACI</name>
<evidence type="ECO:0000259" key="6">
    <source>
        <dbReference type="PROSITE" id="PS50937"/>
    </source>
</evidence>
<keyword evidence="5" id="KW-0175">Coiled coil</keyword>
<proteinExistence type="predicted"/>